<dbReference type="AlphaFoldDB" id="A0A7L9MII0"/>
<evidence type="ECO:0000313" key="1">
    <source>
        <dbReference type="EMBL" id="QOK66010.1"/>
    </source>
</evidence>
<accession>A0A7L9MII0</accession>
<organism evidence="1 2">
    <name type="scientific">Brucella suis bv. 4</name>
    <dbReference type="NCBI Taxonomy" id="1567501"/>
    <lineage>
        <taxon>Bacteria</taxon>
        <taxon>Pseudomonadati</taxon>
        <taxon>Pseudomonadota</taxon>
        <taxon>Alphaproteobacteria</taxon>
        <taxon>Hyphomicrobiales</taxon>
        <taxon>Brucellaceae</taxon>
        <taxon>Brucella/Ochrobactrum group</taxon>
        <taxon>Brucella</taxon>
    </lineage>
</organism>
<protein>
    <submittedName>
        <fullName evidence="1">Uncharacterized protein</fullName>
    </submittedName>
</protein>
<name>A0A7L9MII0_BRUSS</name>
<proteinExistence type="predicted"/>
<evidence type="ECO:0000313" key="2">
    <source>
        <dbReference type="Proteomes" id="UP000593625"/>
    </source>
</evidence>
<gene>
    <name evidence="1" type="ORF">HUZ30_15230</name>
</gene>
<dbReference type="EMBL" id="CP054956">
    <property type="protein sequence ID" value="QOK66010.1"/>
    <property type="molecule type" value="Genomic_DNA"/>
</dbReference>
<sequence>MALGVAPTLDVRLFLLKLPVAGNSVLAKASEQQFHAGLAAFSERKITSSAGISIACSRNFIFAFYFCPCGQPARAFHIIKIKISVRTRQKPMIIVKPPHQTRIFHGDNH</sequence>
<dbReference type="Proteomes" id="UP000593625">
    <property type="component" value="Chromosome II"/>
</dbReference>
<reference evidence="1 2" key="1">
    <citation type="submission" date="2020-06" db="EMBL/GenBank/DDBJ databases">
        <title>New insights into brucella suis CRO type strains.</title>
        <authorList>
            <person name="Duvnjak S."/>
            <person name="Pavlinec Z."/>
            <person name="Vaser R."/>
            <person name="Sikic M."/>
            <person name="Kizanovic K."/>
            <person name="Spicic S."/>
        </authorList>
    </citation>
    <scope>NUCLEOTIDE SEQUENCE [LARGE SCALE GENOMIC DNA]</scope>
    <source>
        <strain evidence="1 2">CVI_72</strain>
    </source>
</reference>